<accession>A0AAD7DKX7</accession>
<evidence type="ECO:0000313" key="1">
    <source>
        <dbReference type="EMBL" id="KAJ7693806.1"/>
    </source>
</evidence>
<dbReference type="EMBL" id="JARKIE010000044">
    <property type="protein sequence ID" value="KAJ7693806.1"/>
    <property type="molecule type" value="Genomic_DNA"/>
</dbReference>
<sequence length="82" mass="8754">MSALVELSAWPQVAAPSFILFFTALHLEGSDSLAGTDTKEMWCADGSSNPSASVGNLPTYGCDTETNKYVDEMIKLFSSSRG</sequence>
<dbReference type="AlphaFoldDB" id="A0AAD7DKX7"/>
<comment type="caution">
    <text evidence="1">The sequence shown here is derived from an EMBL/GenBank/DDBJ whole genome shotgun (WGS) entry which is preliminary data.</text>
</comment>
<reference evidence="1" key="1">
    <citation type="submission" date="2023-03" db="EMBL/GenBank/DDBJ databases">
        <title>Massive genome expansion in bonnet fungi (Mycena s.s.) driven by repeated elements and novel gene families across ecological guilds.</title>
        <authorList>
            <consortium name="Lawrence Berkeley National Laboratory"/>
            <person name="Harder C.B."/>
            <person name="Miyauchi S."/>
            <person name="Viragh M."/>
            <person name="Kuo A."/>
            <person name="Thoen E."/>
            <person name="Andreopoulos B."/>
            <person name="Lu D."/>
            <person name="Skrede I."/>
            <person name="Drula E."/>
            <person name="Henrissat B."/>
            <person name="Morin E."/>
            <person name="Kohler A."/>
            <person name="Barry K."/>
            <person name="LaButti K."/>
            <person name="Morin E."/>
            <person name="Salamov A."/>
            <person name="Lipzen A."/>
            <person name="Mereny Z."/>
            <person name="Hegedus B."/>
            <person name="Baldrian P."/>
            <person name="Stursova M."/>
            <person name="Weitz H."/>
            <person name="Taylor A."/>
            <person name="Grigoriev I.V."/>
            <person name="Nagy L.G."/>
            <person name="Martin F."/>
            <person name="Kauserud H."/>
        </authorList>
    </citation>
    <scope>NUCLEOTIDE SEQUENCE</scope>
    <source>
        <strain evidence="1">CBHHK067</strain>
    </source>
</reference>
<proteinExistence type="predicted"/>
<dbReference type="Proteomes" id="UP001221757">
    <property type="component" value="Unassembled WGS sequence"/>
</dbReference>
<protein>
    <submittedName>
        <fullName evidence="1">Uncharacterized protein</fullName>
    </submittedName>
</protein>
<evidence type="ECO:0000313" key="2">
    <source>
        <dbReference type="Proteomes" id="UP001221757"/>
    </source>
</evidence>
<organism evidence="1 2">
    <name type="scientific">Mycena rosella</name>
    <name type="common">Pink bonnet</name>
    <name type="synonym">Agaricus rosellus</name>
    <dbReference type="NCBI Taxonomy" id="1033263"/>
    <lineage>
        <taxon>Eukaryota</taxon>
        <taxon>Fungi</taxon>
        <taxon>Dikarya</taxon>
        <taxon>Basidiomycota</taxon>
        <taxon>Agaricomycotina</taxon>
        <taxon>Agaricomycetes</taxon>
        <taxon>Agaricomycetidae</taxon>
        <taxon>Agaricales</taxon>
        <taxon>Marasmiineae</taxon>
        <taxon>Mycenaceae</taxon>
        <taxon>Mycena</taxon>
    </lineage>
</organism>
<name>A0AAD7DKX7_MYCRO</name>
<keyword evidence="2" id="KW-1185">Reference proteome</keyword>
<gene>
    <name evidence="1" type="ORF">B0H17DRAFT_479748</name>
</gene>